<reference evidence="1" key="2">
    <citation type="journal article" date="2021" name="PeerJ">
        <title>Extensive microbial diversity within the chicken gut microbiome revealed by metagenomics and culture.</title>
        <authorList>
            <person name="Gilroy R."/>
            <person name="Ravi A."/>
            <person name="Getino M."/>
            <person name="Pursley I."/>
            <person name="Horton D.L."/>
            <person name="Alikhan N.F."/>
            <person name="Baker D."/>
            <person name="Gharbi K."/>
            <person name="Hall N."/>
            <person name="Watson M."/>
            <person name="Adriaenssens E.M."/>
            <person name="Foster-Nyarko E."/>
            <person name="Jarju S."/>
            <person name="Secka A."/>
            <person name="Antonio M."/>
            <person name="Oren A."/>
            <person name="Chaudhuri R.R."/>
            <person name="La Ragione R."/>
            <person name="Hildebrand F."/>
            <person name="Pallen M.J."/>
        </authorList>
    </citation>
    <scope>NUCLEOTIDE SEQUENCE</scope>
    <source>
        <strain evidence="1">3924</strain>
    </source>
</reference>
<name>A0A940IF15_9BACT</name>
<dbReference type="AlphaFoldDB" id="A0A940IF15"/>
<proteinExistence type="predicted"/>
<comment type="caution">
    <text evidence="1">The sequence shown here is derived from an EMBL/GenBank/DDBJ whole genome shotgun (WGS) entry which is preliminary data.</text>
</comment>
<dbReference type="SUPFAM" id="SSF56112">
    <property type="entry name" value="Protein kinase-like (PK-like)"/>
    <property type="match status" value="1"/>
</dbReference>
<dbReference type="Pfam" id="PF06293">
    <property type="entry name" value="Kdo"/>
    <property type="match status" value="1"/>
</dbReference>
<evidence type="ECO:0000313" key="1">
    <source>
        <dbReference type="EMBL" id="MBO8440264.1"/>
    </source>
</evidence>
<keyword evidence="1" id="KW-0808">Transferase</keyword>
<dbReference type="InterPro" id="IPR011009">
    <property type="entry name" value="Kinase-like_dom_sf"/>
</dbReference>
<reference evidence="1" key="1">
    <citation type="submission" date="2020-10" db="EMBL/GenBank/DDBJ databases">
        <authorList>
            <person name="Gilroy R."/>
        </authorList>
    </citation>
    <scope>NUCLEOTIDE SEQUENCE</scope>
    <source>
        <strain evidence="1">3924</strain>
    </source>
</reference>
<dbReference type="Gene3D" id="1.10.510.10">
    <property type="entry name" value="Transferase(Phosphotransferase) domain 1"/>
    <property type="match status" value="1"/>
</dbReference>
<keyword evidence="1" id="KW-0418">Kinase</keyword>
<gene>
    <name evidence="1" type="ORF">IAC51_06390</name>
</gene>
<dbReference type="EMBL" id="JADIMV010000111">
    <property type="protein sequence ID" value="MBO8440264.1"/>
    <property type="molecule type" value="Genomic_DNA"/>
</dbReference>
<sequence>MITVCADERMRGLLCRLPETFERSGTVIYDKRNQIRVIEADCAGIRRQLNVKRYCVPKWYNRLVYSFVRKPKAVRAYRNAMHLKRLGIGTPEPLAFIIEKRHGLIGYSYLVTEQISLSRTFYEFGNGGVDGREHILIAFARFTAMLHDKGVYHKDYSPGNILFDDNGGKVVFALVDINRMRFGHVGMYDGCANFARLWGQRPFFEIVMAEYASVRGFDAARCLEIALRCRRKFWKRYRKRHEVMFELGEL</sequence>
<dbReference type="GO" id="GO:0004672">
    <property type="term" value="F:protein kinase activity"/>
    <property type="evidence" value="ECO:0007669"/>
    <property type="project" value="InterPro"/>
</dbReference>
<dbReference type="Proteomes" id="UP000712007">
    <property type="component" value="Unassembled WGS sequence"/>
</dbReference>
<accession>A0A940IF15</accession>
<evidence type="ECO:0000313" key="2">
    <source>
        <dbReference type="Proteomes" id="UP000712007"/>
    </source>
</evidence>
<dbReference type="InterPro" id="IPR008266">
    <property type="entry name" value="Tyr_kinase_AS"/>
</dbReference>
<organism evidence="1 2">
    <name type="scientific">Candidatus Aphodosoma intestinipullorum</name>
    <dbReference type="NCBI Taxonomy" id="2840674"/>
    <lineage>
        <taxon>Bacteria</taxon>
        <taxon>Pseudomonadati</taxon>
        <taxon>Bacteroidota</taxon>
        <taxon>Bacteroidia</taxon>
        <taxon>Bacteroidales</taxon>
        <taxon>Candidatus Aphodosoma</taxon>
    </lineage>
</organism>
<protein>
    <submittedName>
        <fullName evidence="1">Tyrosine protein kinase</fullName>
    </submittedName>
</protein>
<dbReference type="PROSITE" id="PS00109">
    <property type="entry name" value="PROTEIN_KINASE_TYR"/>
    <property type="match status" value="1"/>
</dbReference>